<evidence type="ECO:0000313" key="2">
    <source>
        <dbReference type="Proteomes" id="UP000487117"/>
    </source>
</evidence>
<sequence length="128" mass="13442">MRLPETGRVINAVTTVVLLSLLAAVPATYVPVTHAQEVAARAAMPPPWRQLGIAPGMAYAKAKRLLVAAGWQVTPPEADEAVVPDFPEIACGQGRDAVCSAGFRKDEDAVAMIIGTTQAGQPFVQGTY</sequence>
<protein>
    <submittedName>
        <fullName evidence="1">Uncharacterized protein</fullName>
    </submittedName>
</protein>
<comment type="caution">
    <text evidence="1">The sequence shown here is derived from an EMBL/GenBank/DDBJ whole genome shotgun (WGS) entry which is preliminary data.</text>
</comment>
<reference evidence="2" key="1">
    <citation type="journal article" date="2020" name="MBio">
        <title>Horizontal gene transfer to a defensive symbiont with a reduced genome amongst a multipartite beetle microbiome.</title>
        <authorList>
            <person name="Waterworth S.C."/>
            <person name="Florez L.V."/>
            <person name="Rees E.R."/>
            <person name="Hertweck C."/>
            <person name="Kaltenpoth M."/>
            <person name="Kwan J.C."/>
        </authorList>
    </citation>
    <scope>NUCLEOTIDE SEQUENCE [LARGE SCALE GENOMIC DNA]</scope>
</reference>
<dbReference type="AlphaFoldDB" id="A0A7V8JM08"/>
<organism evidence="1 2">
    <name type="scientific">Stenotrophomonas maltophilia</name>
    <name type="common">Pseudomonas maltophilia</name>
    <name type="synonym">Xanthomonas maltophilia</name>
    <dbReference type="NCBI Taxonomy" id="40324"/>
    <lineage>
        <taxon>Bacteria</taxon>
        <taxon>Pseudomonadati</taxon>
        <taxon>Pseudomonadota</taxon>
        <taxon>Gammaproteobacteria</taxon>
        <taxon>Lysobacterales</taxon>
        <taxon>Lysobacteraceae</taxon>
        <taxon>Stenotrophomonas</taxon>
        <taxon>Stenotrophomonas maltophilia group</taxon>
    </lineage>
</organism>
<proteinExistence type="predicted"/>
<accession>A0A7V8JM08</accession>
<gene>
    <name evidence="1" type="ORF">GAK31_01071</name>
</gene>
<dbReference type="EMBL" id="WNDS01000002">
    <property type="protein sequence ID" value="KAF1015596.1"/>
    <property type="molecule type" value="Genomic_DNA"/>
</dbReference>
<evidence type="ECO:0000313" key="1">
    <source>
        <dbReference type="EMBL" id="KAF1015596.1"/>
    </source>
</evidence>
<name>A0A7V8JM08_STEMA</name>
<dbReference type="Proteomes" id="UP000487117">
    <property type="component" value="Unassembled WGS sequence"/>
</dbReference>